<gene>
    <name evidence="8" type="ORF">LNTAR_10861</name>
</gene>
<keyword evidence="7" id="KW-0812">Transmembrane</keyword>
<evidence type="ECO:0008006" key="10">
    <source>
        <dbReference type="Google" id="ProtNLM"/>
    </source>
</evidence>
<sequence length="307" mass="35580">MQFFLRIIYYIFSLFPDFLLYVLARVLGYVLLYVVRFRKKIVVYNLNLVYGVKGWDKSLLREIYFHFGLTAIEILQQPVLSSSKLLEKVNSENDQFYRDAINKGKGVLILTGHYANWEKCILKVVEFGNPVSVIIKDVKGFEDGYFSKTFREPHKVNCLEKSAKSVLAIFKALKRGETVCLVMDQNSKRTEGCFVDFMGEQCSTYVSPLMIAAKTGATVVPTTAYREDDVLSQTVYFHEPMSFAREDADEESIQRNTQKVMDVLSQALYDHPAYWIWMHKRWKTRPMSEKENDLKVDYSATEPVTPK</sequence>
<accession>A6DIX5</accession>
<keyword evidence="7" id="KW-1133">Transmembrane helix</keyword>
<evidence type="ECO:0000256" key="3">
    <source>
        <dbReference type="ARBA" id="ARBA00022519"/>
    </source>
</evidence>
<keyword evidence="9" id="KW-1185">Reference proteome</keyword>
<comment type="caution">
    <text evidence="8">The sequence shown here is derived from an EMBL/GenBank/DDBJ whole genome shotgun (WGS) entry which is preliminary data.</text>
</comment>
<evidence type="ECO:0000256" key="2">
    <source>
        <dbReference type="ARBA" id="ARBA00022475"/>
    </source>
</evidence>
<evidence type="ECO:0000256" key="1">
    <source>
        <dbReference type="ARBA" id="ARBA00004533"/>
    </source>
</evidence>
<evidence type="ECO:0000256" key="4">
    <source>
        <dbReference type="ARBA" id="ARBA00022679"/>
    </source>
</evidence>
<name>A6DIX5_9BACT</name>
<organism evidence="8 9">
    <name type="scientific">Lentisphaera araneosa HTCC2155</name>
    <dbReference type="NCBI Taxonomy" id="313628"/>
    <lineage>
        <taxon>Bacteria</taxon>
        <taxon>Pseudomonadati</taxon>
        <taxon>Lentisphaerota</taxon>
        <taxon>Lentisphaeria</taxon>
        <taxon>Lentisphaerales</taxon>
        <taxon>Lentisphaeraceae</taxon>
        <taxon>Lentisphaera</taxon>
    </lineage>
</organism>
<evidence type="ECO:0000256" key="5">
    <source>
        <dbReference type="ARBA" id="ARBA00023136"/>
    </source>
</evidence>
<dbReference type="STRING" id="313628.LNTAR_10861"/>
<comment type="subcellular location">
    <subcellularLocation>
        <location evidence="1">Cell inner membrane</location>
    </subcellularLocation>
</comment>
<proteinExistence type="predicted"/>
<dbReference type="GO" id="GO:0009247">
    <property type="term" value="P:glycolipid biosynthetic process"/>
    <property type="evidence" value="ECO:0007669"/>
    <property type="project" value="UniProtKB-ARBA"/>
</dbReference>
<dbReference type="AlphaFoldDB" id="A6DIX5"/>
<feature type="transmembrane region" description="Helical" evidence="7">
    <location>
        <begin position="7"/>
        <end position="35"/>
    </location>
</feature>
<evidence type="ECO:0000256" key="6">
    <source>
        <dbReference type="ARBA" id="ARBA00023315"/>
    </source>
</evidence>
<dbReference type="GO" id="GO:0016746">
    <property type="term" value="F:acyltransferase activity"/>
    <property type="evidence" value="ECO:0007669"/>
    <property type="project" value="UniProtKB-KW"/>
</dbReference>
<evidence type="ECO:0000313" key="9">
    <source>
        <dbReference type="Proteomes" id="UP000004947"/>
    </source>
</evidence>
<protein>
    <recommendedName>
        <fullName evidence="10">Lipid A biosynthesis lauroyl acyltransferase</fullName>
    </recommendedName>
</protein>
<reference evidence="8 9" key="1">
    <citation type="journal article" date="2010" name="J. Bacteriol.">
        <title>Genome sequence of Lentisphaera araneosa HTCC2155T, the type species of the order Lentisphaerales in the phylum Lentisphaerae.</title>
        <authorList>
            <person name="Thrash J.C."/>
            <person name="Cho J.C."/>
            <person name="Vergin K.L."/>
            <person name="Morris R.M."/>
            <person name="Giovannoni S.J."/>
        </authorList>
    </citation>
    <scope>NUCLEOTIDE SEQUENCE [LARGE SCALE GENOMIC DNA]</scope>
    <source>
        <strain evidence="8 9">HTCC2155</strain>
    </source>
</reference>
<dbReference type="GO" id="GO:0005886">
    <property type="term" value="C:plasma membrane"/>
    <property type="evidence" value="ECO:0007669"/>
    <property type="project" value="UniProtKB-SubCell"/>
</dbReference>
<dbReference type="Pfam" id="PF03279">
    <property type="entry name" value="Lip_A_acyltrans"/>
    <property type="match status" value="1"/>
</dbReference>
<keyword evidence="2" id="KW-1003">Cell membrane</keyword>
<dbReference type="InterPro" id="IPR004960">
    <property type="entry name" value="LipA_acyltrans"/>
</dbReference>
<keyword evidence="5 7" id="KW-0472">Membrane</keyword>
<dbReference type="EMBL" id="ABCK01000005">
    <property type="protein sequence ID" value="EDM28411.1"/>
    <property type="molecule type" value="Genomic_DNA"/>
</dbReference>
<dbReference type="Proteomes" id="UP000004947">
    <property type="component" value="Unassembled WGS sequence"/>
</dbReference>
<dbReference type="PANTHER" id="PTHR30606:SF10">
    <property type="entry name" value="PHOSPHATIDYLINOSITOL MANNOSIDE ACYLTRANSFERASE"/>
    <property type="match status" value="1"/>
</dbReference>
<keyword evidence="4" id="KW-0808">Transferase</keyword>
<dbReference type="CDD" id="cd07984">
    <property type="entry name" value="LPLAT_LABLAT-like"/>
    <property type="match status" value="1"/>
</dbReference>
<keyword evidence="6" id="KW-0012">Acyltransferase</keyword>
<dbReference type="PANTHER" id="PTHR30606">
    <property type="entry name" value="LIPID A BIOSYNTHESIS LAUROYL ACYLTRANSFERASE"/>
    <property type="match status" value="1"/>
</dbReference>
<dbReference type="RefSeq" id="WP_007277851.1">
    <property type="nucleotide sequence ID" value="NZ_ABCK01000005.1"/>
</dbReference>
<evidence type="ECO:0000256" key="7">
    <source>
        <dbReference type="SAM" id="Phobius"/>
    </source>
</evidence>
<keyword evidence="3" id="KW-0997">Cell inner membrane</keyword>
<evidence type="ECO:0000313" key="8">
    <source>
        <dbReference type="EMBL" id="EDM28411.1"/>
    </source>
</evidence>
<dbReference type="OrthoDB" id="9801955at2"/>
<dbReference type="eggNOG" id="COG1560">
    <property type="taxonomic scope" value="Bacteria"/>
</dbReference>